<evidence type="ECO:0000259" key="8">
    <source>
        <dbReference type="PROSITE" id="PS50137"/>
    </source>
</evidence>
<keyword evidence="5 6" id="KW-0694">RNA-binding</keyword>
<dbReference type="InterPro" id="IPR036389">
    <property type="entry name" value="RNase_III_sf"/>
</dbReference>
<feature type="domain" description="DRBM" evidence="8">
    <location>
        <begin position="1259"/>
        <end position="1329"/>
    </location>
</feature>
<dbReference type="Pfam" id="PF26050">
    <property type="entry name" value="Helical_CED_Drosha"/>
    <property type="match status" value="1"/>
</dbReference>
<feature type="compositionally biased region" description="Acidic residues" evidence="7">
    <location>
        <begin position="1442"/>
        <end position="1460"/>
    </location>
</feature>
<evidence type="ECO:0000256" key="7">
    <source>
        <dbReference type="SAM" id="MobiDB-lite"/>
    </source>
</evidence>
<evidence type="ECO:0000256" key="1">
    <source>
        <dbReference type="ARBA" id="ARBA00010183"/>
    </source>
</evidence>
<feature type="compositionally biased region" description="Low complexity" evidence="7">
    <location>
        <begin position="1383"/>
        <end position="1392"/>
    </location>
</feature>
<evidence type="ECO:0000256" key="5">
    <source>
        <dbReference type="ARBA" id="ARBA00022884"/>
    </source>
</evidence>
<feature type="compositionally biased region" description="Polar residues" evidence="7">
    <location>
        <begin position="135"/>
        <end position="148"/>
    </location>
</feature>
<dbReference type="GO" id="GO:0035196">
    <property type="term" value="P:miRNA processing"/>
    <property type="evidence" value="ECO:0007669"/>
    <property type="project" value="UniProtKB-ARBA"/>
</dbReference>
<evidence type="ECO:0000313" key="10">
    <source>
        <dbReference type="EMBL" id="VDL92968.1"/>
    </source>
</evidence>
<keyword evidence="2" id="KW-0540">Nuclease</keyword>
<feature type="region of interest" description="Disordered" evidence="7">
    <location>
        <begin position="134"/>
        <end position="173"/>
    </location>
</feature>
<dbReference type="SMART" id="SM00535">
    <property type="entry name" value="RIBOc"/>
    <property type="match status" value="2"/>
</dbReference>
<dbReference type="PROSITE" id="PS00517">
    <property type="entry name" value="RNASE_3_1"/>
    <property type="match status" value="2"/>
</dbReference>
<dbReference type="PANTHER" id="PTHR11207">
    <property type="entry name" value="RIBONUCLEASE III"/>
    <property type="match status" value="1"/>
</dbReference>
<keyword evidence="4" id="KW-0378">Hydrolase</keyword>
<evidence type="ECO:0000256" key="2">
    <source>
        <dbReference type="ARBA" id="ARBA00022722"/>
    </source>
</evidence>
<dbReference type="OrthoDB" id="67027at2759"/>
<name>A0A3P7CJZ3_SCHSO</name>
<feature type="region of interest" description="Disordered" evidence="7">
    <location>
        <begin position="246"/>
        <end position="287"/>
    </location>
</feature>
<dbReference type="Pfam" id="PF00636">
    <property type="entry name" value="Ribonuclease_3"/>
    <property type="match status" value="2"/>
</dbReference>
<dbReference type="Gene3D" id="3.30.160.20">
    <property type="match status" value="1"/>
</dbReference>
<feature type="domain" description="RNase III" evidence="9">
    <location>
        <begin position="727"/>
        <end position="908"/>
    </location>
</feature>
<dbReference type="EMBL" id="UYSU01033757">
    <property type="protein sequence ID" value="VDL92968.1"/>
    <property type="molecule type" value="Genomic_DNA"/>
</dbReference>
<dbReference type="CDD" id="cd00593">
    <property type="entry name" value="RIBOc"/>
    <property type="match status" value="2"/>
</dbReference>
<dbReference type="GO" id="GO:0004525">
    <property type="term" value="F:ribonuclease III activity"/>
    <property type="evidence" value="ECO:0007669"/>
    <property type="project" value="InterPro"/>
</dbReference>
<dbReference type="InterPro" id="IPR011907">
    <property type="entry name" value="RNase_III"/>
</dbReference>
<dbReference type="Gene3D" id="1.10.1520.10">
    <property type="entry name" value="Ribonuclease III domain"/>
    <property type="match status" value="2"/>
</dbReference>
<dbReference type="PROSITE" id="PS50137">
    <property type="entry name" value="DS_RBD"/>
    <property type="match status" value="1"/>
</dbReference>
<evidence type="ECO:0000256" key="4">
    <source>
        <dbReference type="ARBA" id="ARBA00022801"/>
    </source>
</evidence>
<dbReference type="GO" id="GO:0006364">
    <property type="term" value="P:rRNA processing"/>
    <property type="evidence" value="ECO:0007669"/>
    <property type="project" value="InterPro"/>
</dbReference>
<dbReference type="SUPFAM" id="SSF69065">
    <property type="entry name" value="RNase III domain-like"/>
    <property type="match status" value="2"/>
</dbReference>
<proteinExistence type="inferred from homology"/>
<keyword evidence="3" id="KW-0255">Endonuclease</keyword>
<gene>
    <name evidence="10" type="ORF">SSLN_LOCUS6583</name>
</gene>
<dbReference type="SMART" id="SM00358">
    <property type="entry name" value="DSRM"/>
    <property type="match status" value="1"/>
</dbReference>
<accession>A0A3P7CJZ3</accession>
<evidence type="ECO:0000256" key="6">
    <source>
        <dbReference type="PROSITE-ProRule" id="PRU00266"/>
    </source>
</evidence>
<dbReference type="Proteomes" id="UP000275846">
    <property type="component" value="Unassembled WGS sequence"/>
</dbReference>
<reference evidence="10 11" key="1">
    <citation type="submission" date="2018-11" db="EMBL/GenBank/DDBJ databases">
        <authorList>
            <consortium name="Pathogen Informatics"/>
        </authorList>
    </citation>
    <scope>NUCLEOTIDE SEQUENCE [LARGE SCALE GENOMIC DNA]</scope>
    <source>
        <strain evidence="10 11">NST_G2</strain>
    </source>
</reference>
<comment type="similarity">
    <text evidence="1">Belongs to the ribonuclease III family.</text>
</comment>
<dbReference type="Pfam" id="PF00035">
    <property type="entry name" value="dsrm"/>
    <property type="match status" value="1"/>
</dbReference>
<evidence type="ECO:0000259" key="9">
    <source>
        <dbReference type="PROSITE" id="PS50142"/>
    </source>
</evidence>
<dbReference type="PANTHER" id="PTHR11207:SF0">
    <property type="entry name" value="RIBONUCLEASE 3"/>
    <property type="match status" value="1"/>
</dbReference>
<dbReference type="STRING" id="70667.A0A3P7CJZ3"/>
<feature type="domain" description="RNase III" evidence="9">
    <location>
        <begin position="1076"/>
        <end position="1232"/>
    </location>
</feature>
<evidence type="ECO:0000256" key="3">
    <source>
        <dbReference type="ARBA" id="ARBA00022759"/>
    </source>
</evidence>
<feature type="region of interest" description="Disordered" evidence="7">
    <location>
        <begin position="1371"/>
        <end position="1474"/>
    </location>
</feature>
<dbReference type="GO" id="GO:0003725">
    <property type="term" value="F:double-stranded RNA binding"/>
    <property type="evidence" value="ECO:0007669"/>
    <property type="project" value="TreeGrafter"/>
</dbReference>
<feature type="compositionally biased region" description="Basic residues" evidence="7">
    <location>
        <begin position="1399"/>
        <end position="1409"/>
    </location>
</feature>
<keyword evidence="11" id="KW-1185">Reference proteome</keyword>
<dbReference type="GO" id="GO:0005634">
    <property type="term" value="C:nucleus"/>
    <property type="evidence" value="ECO:0007669"/>
    <property type="project" value="TreeGrafter"/>
</dbReference>
<protein>
    <submittedName>
        <fullName evidence="10">Uncharacterized protein</fullName>
    </submittedName>
</protein>
<feature type="compositionally biased region" description="Polar residues" evidence="7">
    <location>
        <begin position="1412"/>
        <end position="1423"/>
    </location>
</feature>
<dbReference type="InterPro" id="IPR014720">
    <property type="entry name" value="dsRBD_dom"/>
</dbReference>
<dbReference type="SUPFAM" id="SSF54768">
    <property type="entry name" value="dsRNA-binding domain-like"/>
    <property type="match status" value="1"/>
</dbReference>
<dbReference type="InterPro" id="IPR000999">
    <property type="entry name" value="RNase_III_dom"/>
</dbReference>
<evidence type="ECO:0000313" key="11">
    <source>
        <dbReference type="Proteomes" id="UP000275846"/>
    </source>
</evidence>
<dbReference type="PROSITE" id="PS50142">
    <property type="entry name" value="RNASE_3_2"/>
    <property type="match status" value="2"/>
</dbReference>
<organism evidence="10 11">
    <name type="scientific">Schistocephalus solidus</name>
    <name type="common">Tapeworm</name>
    <dbReference type="NCBI Taxonomy" id="70667"/>
    <lineage>
        <taxon>Eukaryota</taxon>
        <taxon>Metazoa</taxon>
        <taxon>Spiralia</taxon>
        <taxon>Lophotrochozoa</taxon>
        <taxon>Platyhelminthes</taxon>
        <taxon>Cestoda</taxon>
        <taxon>Eucestoda</taxon>
        <taxon>Diphyllobothriidea</taxon>
        <taxon>Diphyllobothriidae</taxon>
        <taxon>Schistocephalus</taxon>
    </lineage>
</organism>
<sequence length="1496" mass="168986">MSTKGGDSSISTRCELESPVVNSNEFCTYNQIAGTAKPNIYPPIQLHNGIGFSSGFQGVIPPPNFPSPLLYQTSHPSYAYAGVPVVAPGQTLFGQVQNLPVPFAVPPPPLPPLLNAPPPPLPIFNIPPPLPSPTPIASASLRQASRSDGSGRISQRAPRSSPPKLSGRGQSKAVPAREHILFANISCSPADSFFTPGSKGGCKFATKDQRLLEDNFEERVLRRSSRALAACNYTWTPLKRPEITDTEPDARVTSFSKHSRKRAASRKNPEKMNRMALTEKNADNQSLLAEDTSEYAEKSPKNSDYVDSPDIEAFSPDDLMELITNNVSEDRSRSSMPSLLPDAAERGLRQQLEVAHKLAHPLRLHPDIWHNEEGEHNNGPACSCKPKYRIGPLHKQYEGEEAVPLCDPESNNHDRLFHYRVMVNPTTNFFNLKPTTIHHDGHDYLFDGFSIFLHSPLEQLPPCQLLRFNLLYDFVAVEEEFPHNFTVRSLDMLTDYIFRDLLELLDLNWRPAGVTSGCPVVHLLPRFVRIVQTTSSGTTAELLSVNVILEHWMRQTELPVIDALELAAIQKMSDAEWSDYIHDLRGTLAWYPGKKPPALRLDQLDRRSVSLQPSSDVLVFPFIVHMTYTPMKLSLSREPKYKSVLKNFMKLQYLLMNKPRITAADRANLTQLANELDMMEHSGVHRREITVELSCEGFYRTGIRPDVTQFALNMASFIAHVRCHKSLETLEQRLGYKFKDKSLLHQALTHPSYRRTNFGTNQDHFQNTLVSCGPRTIEYGDKLQLYKAWRKKGLSKMIQVMSFLPKQHEERSKIYGNERLEFLGDAVIEIIASVHLFFMFPDLPEGSLDAYRQALVQNQHLAELALRLGLHKFLLYTHSVDFCYDSTYVYARSDAFEAVMAAIALDAGLDTVDRIFGAVLFGNCPRIHQVWVRLPPHPLQAQFPDGDRQWATSVPMLKVSHLAILPQLLFLSPHSTGAAIIPQIFSLSYFQLTLFFPKCVATLSRLKDPFFHRSIFAVFDAGSRFRRHYQCMSDVDSTTSLPYLSLSAAVLGTQTFFSFPMVASRDQFLFCHSQKLTRLEDQLGIKFRHIRVLARALTVRKTGFNLFTLGDNQRLEFLGDSLLKYVSTDYLFRHFPRHHEGHLSLLKNSLVNKYTQAAVCTELGLDNFIIRREENSISSQPPDQQEQPPTMVEMQSASTPVLPAGSNAQKQNVKYKADLLEAFIGALYVDKDMTWVERFCQVCFWPRLVEFILKQEWNDAKSKLQQCLLLFVFFRFVPYQVLDHSGPSNQRIYRVGVFFRGVRLAVGTGRSVQCAQMEAAKVALETHQETFKQLDFQRSVIVKRYRQPYIDKMLNQLETWDEELVDRFVDNPADGLEDNPKPSSLSSGSHTSPVDFQRHKGHDFKRRRLASPPNTEVSFTTDGPRSCADKVGTENEPQSSDFDMDLEGDSQDDEEKDSADDGSPAVVTASSKSTPVLLSGTVADFFIGHSSLRGND</sequence>
<dbReference type="HAMAP" id="MF_00104">
    <property type="entry name" value="RNase_III"/>
    <property type="match status" value="1"/>
</dbReference>
<dbReference type="InterPro" id="IPR058938">
    <property type="entry name" value="Helical_CED_Drosha"/>
</dbReference>